<feature type="domain" description="C2H2-type" evidence="2">
    <location>
        <begin position="64"/>
        <end position="91"/>
    </location>
</feature>
<keyword evidence="4" id="KW-1185">Reference proteome</keyword>
<evidence type="ECO:0000256" key="1">
    <source>
        <dbReference type="PROSITE-ProRule" id="PRU00042"/>
    </source>
</evidence>
<name>A0A7C8I7V3_9PLEO</name>
<proteinExistence type="predicted"/>
<dbReference type="InterPro" id="IPR036236">
    <property type="entry name" value="Znf_C2H2_sf"/>
</dbReference>
<dbReference type="AlphaFoldDB" id="A0A7C8I7V3"/>
<comment type="caution">
    <text evidence="3">The sequence shown here is derived from an EMBL/GenBank/DDBJ whole genome shotgun (WGS) entry which is preliminary data.</text>
</comment>
<keyword evidence="1" id="KW-0863">Zinc-finger</keyword>
<keyword evidence="1" id="KW-0479">Metal-binding</keyword>
<sequence>MVGFEYRQNLFECPRCGYDIDRALRFNHYNDTGCYHVCEGCFGGAGGVWDPDSDEYWEHVLRDHVCTYCGQHYNSESNLQHHRITHREPTIDCLACPRKFTTYGGMIIHLEAGTCESGYDDLNLNRLAVTCYQSRKYTVNVYRCYLLSWIELDPGTLAFRCPTCNTHVAKLSSLFMHVDSDACGQTLDSGAILKLRRWLQK</sequence>
<evidence type="ECO:0000313" key="3">
    <source>
        <dbReference type="EMBL" id="KAF2869513.1"/>
    </source>
</evidence>
<dbReference type="PROSITE" id="PS00028">
    <property type="entry name" value="ZINC_FINGER_C2H2_1"/>
    <property type="match status" value="1"/>
</dbReference>
<protein>
    <recommendedName>
        <fullName evidence="2">C2H2-type domain-containing protein</fullName>
    </recommendedName>
</protein>
<dbReference type="GO" id="GO:0008270">
    <property type="term" value="F:zinc ion binding"/>
    <property type="evidence" value="ECO:0007669"/>
    <property type="project" value="UniProtKB-KW"/>
</dbReference>
<dbReference type="EMBL" id="JAADJZ010000016">
    <property type="protein sequence ID" value="KAF2869513.1"/>
    <property type="molecule type" value="Genomic_DNA"/>
</dbReference>
<keyword evidence="1" id="KW-0862">Zinc</keyword>
<reference evidence="3 4" key="1">
    <citation type="submission" date="2020-01" db="EMBL/GenBank/DDBJ databases">
        <authorList>
            <consortium name="DOE Joint Genome Institute"/>
            <person name="Haridas S."/>
            <person name="Albert R."/>
            <person name="Binder M."/>
            <person name="Bloem J."/>
            <person name="Labutti K."/>
            <person name="Salamov A."/>
            <person name="Andreopoulos B."/>
            <person name="Baker S.E."/>
            <person name="Barry K."/>
            <person name="Bills G."/>
            <person name="Bluhm B.H."/>
            <person name="Cannon C."/>
            <person name="Castanera R."/>
            <person name="Culley D.E."/>
            <person name="Daum C."/>
            <person name="Ezra D."/>
            <person name="Gonzalez J.B."/>
            <person name="Henrissat B."/>
            <person name="Kuo A."/>
            <person name="Liang C."/>
            <person name="Lipzen A."/>
            <person name="Lutzoni F."/>
            <person name="Magnuson J."/>
            <person name="Mondo S."/>
            <person name="Nolan M."/>
            <person name="Ohm R."/>
            <person name="Pangilinan J."/>
            <person name="Park H.-J.H."/>
            <person name="Ramirez L."/>
            <person name="Alfaro M."/>
            <person name="Sun H."/>
            <person name="Tritt A."/>
            <person name="Yoshinaga Y."/>
            <person name="Zwiers L.-H.L."/>
            <person name="Turgeon B.G."/>
            <person name="Goodwin S.B."/>
            <person name="Spatafora J.W."/>
            <person name="Crous P.W."/>
            <person name="Grigoriev I.V."/>
        </authorList>
    </citation>
    <scope>NUCLEOTIDE SEQUENCE [LARGE SCALE GENOMIC DNA]</scope>
    <source>
        <strain evidence="3 4">CBS 611.86</strain>
    </source>
</reference>
<gene>
    <name evidence="3" type="ORF">BDV95DRAFT_596503</name>
</gene>
<dbReference type="OrthoDB" id="6105938at2759"/>
<evidence type="ECO:0000313" key="4">
    <source>
        <dbReference type="Proteomes" id="UP000481861"/>
    </source>
</evidence>
<dbReference type="InterPro" id="IPR013087">
    <property type="entry name" value="Znf_C2H2_type"/>
</dbReference>
<dbReference type="Pfam" id="PF00096">
    <property type="entry name" value="zf-C2H2"/>
    <property type="match status" value="1"/>
</dbReference>
<dbReference type="Proteomes" id="UP000481861">
    <property type="component" value="Unassembled WGS sequence"/>
</dbReference>
<accession>A0A7C8I7V3</accession>
<dbReference type="Gene3D" id="3.30.160.60">
    <property type="entry name" value="Classic Zinc Finger"/>
    <property type="match status" value="1"/>
</dbReference>
<evidence type="ECO:0000259" key="2">
    <source>
        <dbReference type="PROSITE" id="PS50157"/>
    </source>
</evidence>
<organism evidence="3 4">
    <name type="scientific">Massariosphaeria phaeospora</name>
    <dbReference type="NCBI Taxonomy" id="100035"/>
    <lineage>
        <taxon>Eukaryota</taxon>
        <taxon>Fungi</taxon>
        <taxon>Dikarya</taxon>
        <taxon>Ascomycota</taxon>
        <taxon>Pezizomycotina</taxon>
        <taxon>Dothideomycetes</taxon>
        <taxon>Pleosporomycetidae</taxon>
        <taxon>Pleosporales</taxon>
        <taxon>Pleosporales incertae sedis</taxon>
        <taxon>Massariosphaeria</taxon>
    </lineage>
</organism>
<dbReference type="SMART" id="SM00355">
    <property type="entry name" value="ZnF_C2H2"/>
    <property type="match status" value="3"/>
</dbReference>
<dbReference type="PROSITE" id="PS50157">
    <property type="entry name" value="ZINC_FINGER_C2H2_2"/>
    <property type="match status" value="1"/>
</dbReference>
<dbReference type="SUPFAM" id="SSF57667">
    <property type="entry name" value="beta-beta-alpha zinc fingers"/>
    <property type="match status" value="1"/>
</dbReference>